<evidence type="ECO:0000313" key="2">
    <source>
        <dbReference type="EMBL" id="CAB4041791.1"/>
    </source>
</evidence>
<dbReference type="OrthoDB" id="5148094at2759"/>
<sequence length="104" mass="12049">NPEIVSSYFDAIFSFPASPVYIRTVSELLAFCSKIKDFEKLEKHKKNIIDLYVNTIFLGKIKQKTCYLKASSTLLRQITHEEFKEKILPAVQKSLLRNPELVIE</sequence>
<dbReference type="EMBL" id="CACRXK020028952">
    <property type="protein sequence ID" value="CAB4041791.1"/>
    <property type="molecule type" value="Genomic_DNA"/>
</dbReference>
<accession>A0A7D9LXL0</accession>
<name>A0A7D9LXL0_PARCT</name>
<evidence type="ECO:0000259" key="1">
    <source>
        <dbReference type="Pfam" id="PF24993"/>
    </source>
</evidence>
<feature type="non-terminal residue" evidence="2">
    <location>
        <position position="104"/>
    </location>
</feature>
<feature type="non-terminal residue" evidence="2">
    <location>
        <position position="1"/>
    </location>
</feature>
<organism evidence="2 3">
    <name type="scientific">Paramuricea clavata</name>
    <name type="common">Red gorgonian</name>
    <name type="synonym">Violescent sea-whip</name>
    <dbReference type="NCBI Taxonomy" id="317549"/>
    <lineage>
        <taxon>Eukaryota</taxon>
        <taxon>Metazoa</taxon>
        <taxon>Cnidaria</taxon>
        <taxon>Anthozoa</taxon>
        <taxon>Octocorallia</taxon>
        <taxon>Malacalcyonacea</taxon>
        <taxon>Plexauridae</taxon>
        <taxon>Paramuricea</taxon>
    </lineage>
</organism>
<proteinExistence type="predicted"/>
<dbReference type="Proteomes" id="UP001152795">
    <property type="component" value="Unassembled WGS sequence"/>
</dbReference>
<gene>
    <name evidence="2" type="ORF">PACLA_8A088444</name>
</gene>
<dbReference type="Pfam" id="PF24993">
    <property type="entry name" value="GNC1_N"/>
    <property type="match status" value="1"/>
</dbReference>
<feature type="domain" description="Stalled ribosome sensor GCN1-like N-terminal" evidence="1">
    <location>
        <begin position="45"/>
        <end position="103"/>
    </location>
</feature>
<dbReference type="InterPro" id="IPR056810">
    <property type="entry name" value="GNC1-like_N"/>
</dbReference>
<keyword evidence="3" id="KW-1185">Reference proteome</keyword>
<reference evidence="2" key="1">
    <citation type="submission" date="2020-04" db="EMBL/GenBank/DDBJ databases">
        <authorList>
            <person name="Alioto T."/>
            <person name="Alioto T."/>
            <person name="Gomez Garrido J."/>
        </authorList>
    </citation>
    <scope>NUCLEOTIDE SEQUENCE</scope>
    <source>
        <strain evidence="2">A484AB</strain>
    </source>
</reference>
<protein>
    <recommendedName>
        <fullName evidence="1">Stalled ribosome sensor GCN1-like N-terminal domain-containing protein</fullName>
    </recommendedName>
</protein>
<dbReference type="AlphaFoldDB" id="A0A7D9LXL0"/>
<comment type="caution">
    <text evidence="2">The sequence shown here is derived from an EMBL/GenBank/DDBJ whole genome shotgun (WGS) entry which is preliminary data.</text>
</comment>
<evidence type="ECO:0000313" key="3">
    <source>
        <dbReference type="Proteomes" id="UP001152795"/>
    </source>
</evidence>